<reference evidence="1" key="1">
    <citation type="submission" date="2014-09" db="EMBL/GenBank/DDBJ databases">
        <authorList>
            <person name="Magalhaes I.L.F."/>
            <person name="Oliveira U."/>
            <person name="Santos F.R."/>
            <person name="Vidigal T.H.D.A."/>
            <person name="Brescovit A.D."/>
            <person name="Santos A.J."/>
        </authorList>
    </citation>
    <scope>NUCLEOTIDE SEQUENCE</scope>
    <source>
        <tissue evidence="1">Shoot tissue taken approximately 20 cm above the soil surface</tissue>
    </source>
</reference>
<organism evidence="1">
    <name type="scientific">Arundo donax</name>
    <name type="common">Giant reed</name>
    <name type="synonym">Donax arundinaceus</name>
    <dbReference type="NCBI Taxonomy" id="35708"/>
    <lineage>
        <taxon>Eukaryota</taxon>
        <taxon>Viridiplantae</taxon>
        <taxon>Streptophyta</taxon>
        <taxon>Embryophyta</taxon>
        <taxon>Tracheophyta</taxon>
        <taxon>Spermatophyta</taxon>
        <taxon>Magnoliopsida</taxon>
        <taxon>Liliopsida</taxon>
        <taxon>Poales</taxon>
        <taxon>Poaceae</taxon>
        <taxon>PACMAD clade</taxon>
        <taxon>Arundinoideae</taxon>
        <taxon>Arundineae</taxon>
        <taxon>Arundo</taxon>
    </lineage>
</organism>
<reference evidence="1" key="2">
    <citation type="journal article" date="2015" name="Data Brief">
        <title>Shoot transcriptome of the giant reed, Arundo donax.</title>
        <authorList>
            <person name="Barrero R.A."/>
            <person name="Guerrero F.D."/>
            <person name="Moolhuijzen P."/>
            <person name="Goolsby J.A."/>
            <person name="Tidwell J."/>
            <person name="Bellgard S.E."/>
            <person name="Bellgard M.I."/>
        </authorList>
    </citation>
    <scope>NUCLEOTIDE SEQUENCE</scope>
    <source>
        <tissue evidence="1">Shoot tissue taken approximately 20 cm above the soil surface</tissue>
    </source>
</reference>
<dbReference type="EMBL" id="GBRH01200164">
    <property type="protein sequence ID" value="JAD97731.1"/>
    <property type="molecule type" value="Transcribed_RNA"/>
</dbReference>
<accession>A0A0A9ECF9</accession>
<evidence type="ECO:0000313" key="1">
    <source>
        <dbReference type="EMBL" id="JAD97731.1"/>
    </source>
</evidence>
<protein>
    <submittedName>
        <fullName evidence="1">Uncharacterized protein</fullName>
    </submittedName>
</protein>
<name>A0A0A9ECF9_ARUDO</name>
<proteinExistence type="predicted"/>
<sequence length="34" mass="3919">MEQYLRSCSRTSFWLKCTSIPISSVVQSPSRLVK</sequence>
<dbReference type="AlphaFoldDB" id="A0A0A9ECF9"/>